<dbReference type="Pfam" id="PF04461">
    <property type="entry name" value="YajQ"/>
    <property type="match status" value="1"/>
</dbReference>
<comment type="function">
    <text evidence="2">Nucleotide-binding protein.</text>
</comment>
<comment type="similarity">
    <text evidence="2">Belongs to the YajQ family.</text>
</comment>
<dbReference type="InterPro" id="IPR007551">
    <property type="entry name" value="YajQ/Smlt4090-like"/>
</dbReference>
<comment type="caution">
    <text evidence="3">The sequence shown here is derived from an EMBL/GenBank/DDBJ whole genome shotgun (WGS) entry which is preliminary data.</text>
</comment>
<keyword evidence="4" id="KW-1185">Reference proteome</keyword>
<gene>
    <name evidence="3" type="ORF">SAMN06295970_101350</name>
</gene>
<dbReference type="InterPro" id="IPR035570">
    <property type="entry name" value="UPF0234_N"/>
</dbReference>
<protein>
    <recommendedName>
        <fullName evidence="2">Nucleotide-binding protein SAMN06295970_101350</fullName>
    </recommendedName>
</protein>
<dbReference type="Gene3D" id="3.30.70.990">
    <property type="entry name" value="YajQ-like, domain 2"/>
    <property type="match status" value="1"/>
</dbReference>
<dbReference type="InterPro" id="IPR036183">
    <property type="entry name" value="YajQ-like_sf"/>
</dbReference>
<evidence type="ECO:0000313" key="4">
    <source>
        <dbReference type="Proteomes" id="UP001158049"/>
    </source>
</evidence>
<dbReference type="PANTHER" id="PTHR30476:SF0">
    <property type="entry name" value="UPF0234 PROTEIN YAJQ"/>
    <property type="match status" value="1"/>
</dbReference>
<dbReference type="NCBIfam" id="NF003819">
    <property type="entry name" value="PRK05412.1"/>
    <property type="match status" value="1"/>
</dbReference>
<reference evidence="3 4" key="1">
    <citation type="submission" date="2017-05" db="EMBL/GenBank/DDBJ databases">
        <authorList>
            <person name="Varghese N."/>
            <person name="Submissions S."/>
        </authorList>
    </citation>
    <scope>NUCLEOTIDE SEQUENCE [LARGE SCALE GENOMIC DNA]</scope>
    <source>
        <strain evidence="3 4">DSM 26001</strain>
    </source>
</reference>
<accession>A0ABY1PTF7</accession>
<dbReference type="RefSeq" id="WP_283440495.1">
    <property type="nucleotide sequence ID" value="NZ_FXUL01000001.1"/>
</dbReference>
<evidence type="ECO:0000256" key="1">
    <source>
        <dbReference type="ARBA" id="ARBA00022741"/>
    </source>
</evidence>
<dbReference type="EMBL" id="FXUL01000001">
    <property type="protein sequence ID" value="SMP43870.1"/>
    <property type="molecule type" value="Genomic_DNA"/>
</dbReference>
<proteinExistence type="inferred from homology"/>
<sequence length="161" mass="18070">MPSFDVVSEANLVEVRNALDQANKEISTRFDFKGSDSRIEQKEQELTAFADSDFQLGQVRDVLTAKLTKRSVDVRFLDIGKVEKIGGDKVKQVIKIRKGIESDAAKKIVRLVKDSKMKVQASIQGESVRITGAKRDDLQSAMALLRKEVADLPLEFNNFRD</sequence>
<dbReference type="PANTHER" id="PTHR30476">
    <property type="entry name" value="UPF0234 PROTEIN YAJQ"/>
    <property type="match status" value="1"/>
</dbReference>
<name>A0ABY1PTF7_9BURK</name>
<keyword evidence="1 2" id="KW-0547">Nucleotide-binding</keyword>
<dbReference type="HAMAP" id="MF_00632">
    <property type="entry name" value="UPF0234"/>
    <property type="match status" value="1"/>
</dbReference>
<dbReference type="CDD" id="cd11740">
    <property type="entry name" value="YajQ_like"/>
    <property type="match status" value="1"/>
</dbReference>
<dbReference type="Proteomes" id="UP001158049">
    <property type="component" value="Unassembled WGS sequence"/>
</dbReference>
<organism evidence="3 4">
    <name type="scientific">Noviherbaspirillum suwonense</name>
    <dbReference type="NCBI Taxonomy" id="1224511"/>
    <lineage>
        <taxon>Bacteria</taxon>
        <taxon>Pseudomonadati</taxon>
        <taxon>Pseudomonadota</taxon>
        <taxon>Betaproteobacteria</taxon>
        <taxon>Burkholderiales</taxon>
        <taxon>Oxalobacteraceae</taxon>
        <taxon>Noviherbaspirillum</taxon>
    </lineage>
</organism>
<evidence type="ECO:0000256" key="2">
    <source>
        <dbReference type="HAMAP-Rule" id="MF_00632"/>
    </source>
</evidence>
<evidence type="ECO:0000313" key="3">
    <source>
        <dbReference type="EMBL" id="SMP43870.1"/>
    </source>
</evidence>
<dbReference type="SUPFAM" id="SSF89963">
    <property type="entry name" value="YajQ-like"/>
    <property type="match status" value="2"/>
</dbReference>